<proteinExistence type="inferred from homology"/>
<evidence type="ECO:0000313" key="4">
    <source>
        <dbReference type="Proteomes" id="UP000197174"/>
    </source>
</evidence>
<dbReference type="PANTHER" id="PTHR11786">
    <property type="entry name" value="N-HYDROXYARYLAMINE O-ACETYLTRANSFERASE"/>
    <property type="match status" value="1"/>
</dbReference>
<protein>
    <recommendedName>
        <fullName evidence="5">Arylamine N-acetyltransferase</fullName>
    </recommendedName>
</protein>
<gene>
    <name evidence="3" type="ORF">B5D80_29630</name>
</gene>
<accession>A0A246RDQ7</accession>
<dbReference type="AlphaFoldDB" id="A0A246RDQ7"/>
<dbReference type="OrthoDB" id="7181050at2"/>
<dbReference type="Gene3D" id="3.30.2140.10">
    <property type="entry name" value="Arylamine N-acetyltransferase"/>
    <property type="match status" value="1"/>
</dbReference>
<reference evidence="3 4" key="1">
    <citation type="submission" date="2017-03" db="EMBL/GenBank/DDBJ databases">
        <title>Whole genome sequence of Micromonospora wenchangensis, isolated from mangrove soil.</title>
        <authorList>
            <person name="Yang H."/>
        </authorList>
    </citation>
    <scope>NUCLEOTIDE SEQUENCE [LARGE SCALE GENOMIC DNA]</scope>
    <source>
        <strain evidence="3 4">CCTCC AA 2012002</strain>
    </source>
</reference>
<dbReference type="Gene3D" id="2.40.128.150">
    <property type="entry name" value="Cysteine proteinases"/>
    <property type="match status" value="1"/>
</dbReference>
<dbReference type="Pfam" id="PF00797">
    <property type="entry name" value="Acetyltransf_2"/>
    <property type="match status" value="1"/>
</dbReference>
<organism evidence="3 4">
    <name type="scientific">Micromonospora wenchangensis</name>
    <dbReference type="NCBI Taxonomy" id="1185415"/>
    <lineage>
        <taxon>Bacteria</taxon>
        <taxon>Bacillati</taxon>
        <taxon>Actinomycetota</taxon>
        <taxon>Actinomycetes</taxon>
        <taxon>Micromonosporales</taxon>
        <taxon>Micromonosporaceae</taxon>
        <taxon>Micromonospora</taxon>
    </lineage>
</organism>
<dbReference type="GO" id="GO:0016407">
    <property type="term" value="F:acetyltransferase activity"/>
    <property type="evidence" value="ECO:0007669"/>
    <property type="project" value="InterPro"/>
</dbReference>
<evidence type="ECO:0008006" key="5">
    <source>
        <dbReference type="Google" id="ProtNLM"/>
    </source>
</evidence>
<name>A0A246RDQ7_9ACTN</name>
<evidence type="ECO:0000256" key="2">
    <source>
        <dbReference type="RuleBase" id="RU003452"/>
    </source>
</evidence>
<dbReference type="InterPro" id="IPR001447">
    <property type="entry name" value="Arylamine_N-AcTrfase"/>
</dbReference>
<comment type="similarity">
    <text evidence="1 2">Belongs to the arylamine N-acetyltransferase family.</text>
</comment>
<dbReference type="PRINTS" id="PR01543">
    <property type="entry name" value="ANATRNSFRASE"/>
</dbReference>
<dbReference type="Proteomes" id="UP000197174">
    <property type="component" value="Unassembled WGS sequence"/>
</dbReference>
<dbReference type="PANTHER" id="PTHR11786:SF0">
    <property type="entry name" value="ARYLAMINE N-ACETYLTRANSFERASE 4-RELATED"/>
    <property type="match status" value="1"/>
</dbReference>
<keyword evidence="4" id="KW-1185">Reference proteome</keyword>
<dbReference type="InterPro" id="IPR038765">
    <property type="entry name" value="Papain-like_cys_pep_sf"/>
</dbReference>
<comment type="caution">
    <text evidence="3">The sequence shown here is derived from an EMBL/GenBank/DDBJ whole genome shotgun (WGS) entry which is preliminary data.</text>
</comment>
<evidence type="ECO:0000313" key="3">
    <source>
        <dbReference type="EMBL" id="OWU99255.1"/>
    </source>
</evidence>
<evidence type="ECO:0000256" key="1">
    <source>
        <dbReference type="ARBA" id="ARBA00006547"/>
    </source>
</evidence>
<dbReference type="EMBL" id="MZMV01000081">
    <property type="protein sequence ID" value="OWU99255.1"/>
    <property type="molecule type" value="Genomic_DNA"/>
</dbReference>
<dbReference type="SUPFAM" id="SSF54001">
    <property type="entry name" value="Cysteine proteinases"/>
    <property type="match status" value="1"/>
</dbReference>
<dbReference type="RefSeq" id="WP_088647220.1">
    <property type="nucleotide sequence ID" value="NZ_CBDRBW010000039.1"/>
</dbReference>
<sequence length="284" mass="31987">MQEPSVPRIGDEVVRRYLARLDEPGRPRVNLATLVRLHERHVRRVPYHNLDIQVGLPTDVDPAGNAARLADGDAGYCFHLNGAFAALLAALGFDVTLHRGQVKKAPALPDGVHFANHLTMTVRLDGRRWFVDVGLGDGLLGPVPLRPGVVRHPPLTFAFAEAAWGWRFTHDPRGSFTVMDWEDRPARPQDFVAAHELLSTASTSTFVRRFIVTNRGPGEVVWSLVDRLLTRIDGDGVHRRELTTFDQWRRELEETFLLRLDDRHAAGLRLLWQRLPQRPGIPTG</sequence>